<dbReference type="InParanoid" id="A0A0D1XCY8"/>
<dbReference type="AlphaFoldDB" id="A0A0D1XCY8"/>
<dbReference type="GO" id="GO:0005524">
    <property type="term" value="F:ATP binding"/>
    <property type="evidence" value="ECO:0007669"/>
    <property type="project" value="UniProtKB-KW"/>
</dbReference>
<dbReference type="InterPro" id="IPR001412">
    <property type="entry name" value="aa-tRNA-synth_I_CS"/>
</dbReference>
<dbReference type="Pfam" id="PF20974">
    <property type="entry name" value="tRNA-synt_1c_C2"/>
    <property type="match status" value="1"/>
</dbReference>
<organism evidence="14 15">
    <name type="scientific">Verruconis gallopava</name>
    <dbReference type="NCBI Taxonomy" id="253628"/>
    <lineage>
        <taxon>Eukaryota</taxon>
        <taxon>Fungi</taxon>
        <taxon>Dikarya</taxon>
        <taxon>Ascomycota</taxon>
        <taxon>Pezizomycotina</taxon>
        <taxon>Dothideomycetes</taxon>
        <taxon>Pleosporomycetidae</taxon>
        <taxon>Venturiales</taxon>
        <taxon>Sympoventuriaceae</taxon>
        <taxon>Verruconis</taxon>
    </lineage>
</organism>
<sequence length="648" mass="73048">MANPTAGPPVDVLSKETETAAEGSKAEGGAKEVSKRAAAKAAKKAAAAAKKAELALRPKEKPAESVNTTPTSMFDQGWLKAVYEEKKVPHVYTRFPPEPNGFLHIGHAKAIAVNFGFAKRWGGDCYLRFDDTNPEKEESIYFQKIKEMVEWLGFKPYKITHSSDYFDRLYELAEELIRRDKAYVCHCSKEEINMQRGGPDNKGKRYACAHRERPTEESLAEFRAMRDGKYKPGEAFLRMKQSLTDPNEGNPQMHDLPAYRILDKPHPQTGDKWRIYPLYDFAHCICDQIENISHSLCTVEFFQSRVSYNWLLEELDLKKRGSDEVGPMQREYGRLNVEGTILSKRRIQLLVKGGEFALPNGEIRKVPPAVRGWDDPRLYTLIALRRRGIPAQALLNFVSELGVTTANTNIQTFKLEASVRKYLERTVPRLMLVLNPIKIVIEDLPEDFKEDLTIPFDPKDASKGSRTVTLERSLYIEQSDFQSIHSPEFFRLTPEQPVGLLNVPFAVKYVGTGDDGILRVARLEGVKPKAYIHWVPASLGLKVRARQYNALFTVDEPNTLDWKSGGYADSLNPNSEVEFSNAIIEPAFKELISKKENGVSPTSGASDDIVRFQAVRTAYFAVDPVESEADGVILNQIVTLKEDSKKGK</sequence>
<dbReference type="InterPro" id="IPR011035">
    <property type="entry name" value="Ribosomal_bL25/Gln-tRNA_synth"/>
</dbReference>
<evidence type="ECO:0000256" key="9">
    <source>
        <dbReference type="RuleBase" id="RU363037"/>
    </source>
</evidence>
<dbReference type="STRING" id="253628.A0A0D1XCY8"/>
<evidence type="ECO:0000256" key="5">
    <source>
        <dbReference type="ARBA" id="ARBA00022840"/>
    </source>
</evidence>
<dbReference type="Gene3D" id="3.40.50.620">
    <property type="entry name" value="HUPs"/>
    <property type="match status" value="1"/>
</dbReference>
<dbReference type="FunCoup" id="A0A0D1XCY8">
    <property type="interactions" value="1290"/>
</dbReference>
<evidence type="ECO:0000256" key="8">
    <source>
        <dbReference type="ARBA" id="ARBA00048270"/>
    </source>
</evidence>
<dbReference type="PANTHER" id="PTHR43097">
    <property type="entry name" value="GLUTAMINE-TRNA LIGASE"/>
    <property type="match status" value="1"/>
</dbReference>
<dbReference type="GeneID" id="27316250"/>
<keyword evidence="3 9" id="KW-0436">Ligase</keyword>
<keyword evidence="15" id="KW-1185">Reference proteome</keyword>
<keyword evidence="7 9" id="KW-0030">Aminoacyl-tRNA synthetase</keyword>
<name>A0A0D1XCY8_9PEZI</name>
<feature type="compositionally biased region" description="Basic and acidic residues" evidence="10">
    <location>
        <begin position="13"/>
        <end position="33"/>
    </location>
</feature>
<feature type="region of interest" description="Disordered" evidence="10">
    <location>
        <begin position="1"/>
        <end position="33"/>
    </location>
</feature>
<dbReference type="InterPro" id="IPR020058">
    <property type="entry name" value="Glu/Gln-tRNA-synth_Ib_cat-dom"/>
</dbReference>
<dbReference type="NCBIfam" id="TIGR00440">
    <property type="entry name" value="glnS"/>
    <property type="match status" value="1"/>
</dbReference>
<evidence type="ECO:0000256" key="4">
    <source>
        <dbReference type="ARBA" id="ARBA00022741"/>
    </source>
</evidence>
<dbReference type="InterPro" id="IPR020059">
    <property type="entry name" value="Glu/Gln-tRNA-synth_Ib_codon-bd"/>
</dbReference>
<dbReference type="GO" id="GO:0004819">
    <property type="term" value="F:glutamine-tRNA ligase activity"/>
    <property type="evidence" value="ECO:0007669"/>
    <property type="project" value="UniProtKB-EC"/>
</dbReference>
<evidence type="ECO:0000313" key="15">
    <source>
        <dbReference type="Proteomes" id="UP000053259"/>
    </source>
</evidence>
<comment type="catalytic activity">
    <reaction evidence="8">
        <text>tRNA(Gln) + L-glutamine + ATP = L-glutaminyl-tRNA(Gln) + AMP + diphosphate</text>
        <dbReference type="Rhea" id="RHEA:20121"/>
        <dbReference type="Rhea" id="RHEA-COMP:9662"/>
        <dbReference type="Rhea" id="RHEA-COMP:9681"/>
        <dbReference type="ChEBI" id="CHEBI:30616"/>
        <dbReference type="ChEBI" id="CHEBI:33019"/>
        <dbReference type="ChEBI" id="CHEBI:58359"/>
        <dbReference type="ChEBI" id="CHEBI:78442"/>
        <dbReference type="ChEBI" id="CHEBI:78521"/>
        <dbReference type="ChEBI" id="CHEBI:456215"/>
        <dbReference type="EC" id="6.1.1.18"/>
    </reaction>
</comment>
<evidence type="ECO:0000256" key="2">
    <source>
        <dbReference type="ARBA" id="ARBA00012836"/>
    </source>
</evidence>
<dbReference type="InterPro" id="IPR004514">
    <property type="entry name" value="Gln-tRNA-synth"/>
</dbReference>
<evidence type="ECO:0000313" key="14">
    <source>
        <dbReference type="EMBL" id="KIW00091.1"/>
    </source>
</evidence>
<dbReference type="InterPro" id="IPR020056">
    <property type="entry name" value="Rbsml_bL25/Gln-tRNA_synth_N"/>
</dbReference>
<dbReference type="InterPro" id="IPR050132">
    <property type="entry name" value="Gln/Glu-tRNA_Ligase"/>
</dbReference>
<dbReference type="Pfam" id="PF00749">
    <property type="entry name" value="tRNA-synt_1c"/>
    <property type="match status" value="1"/>
</dbReference>
<dbReference type="EMBL" id="KN847567">
    <property type="protein sequence ID" value="KIW00091.1"/>
    <property type="molecule type" value="Genomic_DNA"/>
</dbReference>
<reference evidence="14 15" key="1">
    <citation type="submission" date="2015-01" db="EMBL/GenBank/DDBJ databases">
        <title>The Genome Sequence of Ochroconis gallopava CBS43764.</title>
        <authorList>
            <consortium name="The Broad Institute Genomics Platform"/>
            <person name="Cuomo C."/>
            <person name="de Hoog S."/>
            <person name="Gorbushina A."/>
            <person name="Stielow B."/>
            <person name="Teixiera M."/>
            <person name="Abouelleil A."/>
            <person name="Chapman S.B."/>
            <person name="Priest M."/>
            <person name="Young S.K."/>
            <person name="Wortman J."/>
            <person name="Nusbaum C."/>
            <person name="Birren B."/>
        </authorList>
    </citation>
    <scope>NUCLEOTIDE SEQUENCE [LARGE SCALE GENOMIC DNA]</scope>
    <source>
        <strain evidence="14 15">CBS 43764</strain>
    </source>
</reference>
<evidence type="ECO:0000259" key="13">
    <source>
        <dbReference type="Pfam" id="PF20974"/>
    </source>
</evidence>
<dbReference type="HOGENOM" id="CLU_001882_2_3_1"/>
<evidence type="ECO:0000256" key="7">
    <source>
        <dbReference type="ARBA" id="ARBA00023146"/>
    </source>
</evidence>
<keyword evidence="4 9" id="KW-0547">Nucleotide-binding</keyword>
<evidence type="ECO:0000256" key="3">
    <source>
        <dbReference type="ARBA" id="ARBA00022598"/>
    </source>
</evidence>
<dbReference type="SUPFAM" id="SSF50715">
    <property type="entry name" value="Ribosomal protein L25-like"/>
    <property type="match status" value="1"/>
</dbReference>
<comment type="similarity">
    <text evidence="1 9">Belongs to the class-I aminoacyl-tRNA synthetase family.</text>
</comment>
<gene>
    <name evidence="14" type="ORF">PV09_08277</name>
</gene>
<feature type="domain" description="Glutamyl/glutaminyl-tRNA synthetase class Ib anti-codon binding" evidence="12">
    <location>
        <begin position="428"/>
        <end position="502"/>
    </location>
</feature>
<keyword evidence="5 9" id="KW-0067">ATP-binding</keyword>
<dbReference type="GO" id="GO:0005829">
    <property type="term" value="C:cytosol"/>
    <property type="evidence" value="ECO:0007669"/>
    <property type="project" value="TreeGrafter"/>
</dbReference>
<evidence type="ECO:0000259" key="11">
    <source>
        <dbReference type="Pfam" id="PF00749"/>
    </source>
</evidence>
<dbReference type="Gene3D" id="2.40.240.10">
    <property type="entry name" value="Ribosomal Protein L25, Chain P"/>
    <property type="match status" value="2"/>
</dbReference>
<dbReference type="EC" id="6.1.1.18" evidence="2"/>
<dbReference type="VEuPathDB" id="FungiDB:PV09_08277"/>
<dbReference type="InterPro" id="IPR000924">
    <property type="entry name" value="Glu/Gln-tRNA-synth"/>
</dbReference>
<dbReference type="PANTHER" id="PTHR43097:SF4">
    <property type="entry name" value="GLUTAMINE--TRNA LIGASE"/>
    <property type="match status" value="1"/>
</dbReference>
<proteinExistence type="inferred from homology"/>
<dbReference type="RefSeq" id="XP_016209960.1">
    <property type="nucleotide sequence ID" value="XM_016362143.1"/>
</dbReference>
<keyword evidence="6 9" id="KW-0648">Protein biosynthesis</keyword>
<dbReference type="GO" id="GO:0006425">
    <property type="term" value="P:glutaminyl-tRNA aminoacylation"/>
    <property type="evidence" value="ECO:0007669"/>
    <property type="project" value="InterPro"/>
</dbReference>
<evidence type="ECO:0000256" key="1">
    <source>
        <dbReference type="ARBA" id="ARBA00005594"/>
    </source>
</evidence>
<evidence type="ECO:0000256" key="10">
    <source>
        <dbReference type="SAM" id="MobiDB-lite"/>
    </source>
</evidence>
<protein>
    <recommendedName>
        <fullName evidence="2">glutamine--tRNA ligase</fullName>
        <ecNumber evidence="2">6.1.1.18</ecNumber>
    </recommendedName>
</protein>
<dbReference type="Pfam" id="PF03950">
    <property type="entry name" value="tRNA-synt_1c_C"/>
    <property type="match status" value="1"/>
</dbReference>
<dbReference type="SUPFAM" id="SSF52374">
    <property type="entry name" value="Nucleotidylyl transferase"/>
    <property type="match status" value="1"/>
</dbReference>
<dbReference type="Proteomes" id="UP000053259">
    <property type="component" value="Unassembled WGS sequence"/>
</dbReference>
<accession>A0A0D1XCY8</accession>
<dbReference type="PROSITE" id="PS00178">
    <property type="entry name" value="AA_TRNA_LIGASE_I"/>
    <property type="match status" value="1"/>
</dbReference>
<evidence type="ECO:0000259" key="12">
    <source>
        <dbReference type="Pfam" id="PF03950"/>
    </source>
</evidence>
<dbReference type="FunFam" id="3.40.50.620:FF:000183">
    <property type="entry name" value="Glutaminyl-tRNA synthetase"/>
    <property type="match status" value="1"/>
</dbReference>
<feature type="domain" description="tRNA synthetases class I (E and Q) anti-codon binding" evidence="13">
    <location>
        <begin position="532"/>
        <end position="592"/>
    </location>
</feature>
<dbReference type="InterPro" id="IPR014729">
    <property type="entry name" value="Rossmann-like_a/b/a_fold"/>
</dbReference>
<feature type="domain" description="Glutamyl/glutaminyl-tRNA synthetase class Ib catalytic" evidence="11">
    <location>
        <begin position="91"/>
        <end position="424"/>
    </location>
</feature>
<dbReference type="InterPro" id="IPR049437">
    <property type="entry name" value="tRNA-synt_1c_C2"/>
</dbReference>
<dbReference type="OrthoDB" id="10250478at2759"/>
<evidence type="ECO:0000256" key="6">
    <source>
        <dbReference type="ARBA" id="ARBA00022917"/>
    </source>
</evidence>
<dbReference type="PRINTS" id="PR00987">
    <property type="entry name" value="TRNASYNTHGLU"/>
</dbReference>